<feature type="chain" id="PRO_5015500559" description="Phosphate-selective porin O/P" evidence="1">
    <location>
        <begin position="27"/>
        <end position="449"/>
    </location>
</feature>
<dbReference type="OrthoDB" id="638836at2"/>
<evidence type="ECO:0000313" key="2">
    <source>
        <dbReference type="EMBL" id="PRY49184.1"/>
    </source>
</evidence>
<keyword evidence="1" id="KW-0732">Signal</keyword>
<evidence type="ECO:0000256" key="1">
    <source>
        <dbReference type="SAM" id="SignalP"/>
    </source>
</evidence>
<keyword evidence="3" id="KW-1185">Reference proteome</keyword>
<protein>
    <recommendedName>
        <fullName evidence="4">Phosphate-selective porin O/P</fullName>
    </recommendedName>
</protein>
<gene>
    <name evidence="2" type="ORF">B0I27_11269</name>
</gene>
<evidence type="ECO:0008006" key="4">
    <source>
        <dbReference type="Google" id="ProtNLM"/>
    </source>
</evidence>
<feature type="signal peptide" evidence="1">
    <location>
        <begin position="1"/>
        <end position="26"/>
    </location>
</feature>
<dbReference type="SUPFAM" id="SSF56935">
    <property type="entry name" value="Porins"/>
    <property type="match status" value="1"/>
</dbReference>
<reference evidence="2 3" key="1">
    <citation type="submission" date="2018-03" db="EMBL/GenBank/DDBJ databases">
        <title>Genomic Encyclopedia of Type Strains, Phase III (KMG-III): the genomes of soil and plant-associated and newly described type strains.</title>
        <authorList>
            <person name="Whitman W."/>
        </authorList>
    </citation>
    <scope>NUCLEOTIDE SEQUENCE [LARGE SCALE GENOMIC DNA]</scope>
    <source>
        <strain evidence="2 3">CGMCC 1.9313</strain>
    </source>
</reference>
<dbReference type="Proteomes" id="UP000238034">
    <property type="component" value="Unassembled WGS sequence"/>
</dbReference>
<comment type="caution">
    <text evidence="2">The sequence shown here is derived from an EMBL/GenBank/DDBJ whole genome shotgun (WGS) entry which is preliminary data.</text>
</comment>
<dbReference type="AlphaFoldDB" id="A0A2T0TU03"/>
<accession>A0A2T0TU03</accession>
<organism evidence="2 3">
    <name type="scientific">Arcticibacter pallidicorallinus</name>
    <dbReference type="NCBI Taxonomy" id="1259464"/>
    <lineage>
        <taxon>Bacteria</taxon>
        <taxon>Pseudomonadati</taxon>
        <taxon>Bacteroidota</taxon>
        <taxon>Sphingobacteriia</taxon>
        <taxon>Sphingobacteriales</taxon>
        <taxon>Sphingobacteriaceae</taxon>
        <taxon>Arcticibacter</taxon>
    </lineage>
</organism>
<sequence length="449" mass="49566">MKTDLLSIAKKAALAAILISPALVNAQDRNWTNMRSYDQSGINVFEAPKDTLTEFDGLKVKFGAGFTQSFQGLKHENTANNLYKMSPGFNTANANLFMDVQLADGIRLNLTSYLSSRHHNETWVKGGYIQFDKLPFNGKIWDDIMKVTTIKIGHTEINYGDQHFRRSDGGQTLQNPFVENYIMDAFATEIGGEVYVRQGNAFGMLGVSNGLIKGNIDSVTVGRDAQGNIVDDNLRKSPSIYGKIGYDAQVDENVRIRVAGSYYHNNSAGNNGNTLYGGDRTGSNYFMVMEQIATVAGAPINPAPTYASAAFSGRFNPGFTKKIDAFQFNGFVKTYGLEIFGTYEIAKGRTKSEADSRDAKQFAIEGVYRFGQKENVFIGARYNTVTAELAGSPEDIKIDRASFAAGWFLTRNVLLKGEYVNQKYKDFAVTDYRNGGKFNGYVIQAVVGF</sequence>
<proteinExistence type="predicted"/>
<name>A0A2T0TU03_9SPHI</name>
<dbReference type="EMBL" id="PVTH01000012">
    <property type="protein sequence ID" value="PRY49184.1"/>
    <property type="molecule type" value="Genomic_DNA"/>
</dbReference>
<dbReference type="RefSeq" id="WP_106295085.1">
    <property type="nucleotide sequence ID" value="NZ_PVTH01000012.1"/>
</dbReference>
<evidence type="ECO:0000313" key="3">
    <source>
        <dbReference type="Proteomes" id="UP000238034"/>
    </source>
</evidence>